<dbReference type="SUPFAM" id="SSF55729">
    <property type="entry name" value="Acyl-CoA N-acyltransferases (Nat)"/>
    <property type="match status" value="1"/>
</dbReference>
<organism evidence="7 8">
    <name type="scientific">Hymenobacter perfusus</name>
    <dbReference type="NCBI Taxonomy" id="1236770"/>
    <lineage>
        <taxon>Bacteria</taxon>
        <taxon>Pseudomonadati</taxon>
        <taxon>Bacteroidota</taxon>
        <taxon>Cytophagia</taxon>
        <taxon>Cytophagales</taxon>
        <taxon>Hymenobacteraceae</taxon>
        <taxon>Hymenobacter</taxon>
    </lineage>
</organism>
<dbReference type="Pfam" id="PF19576">
    <property type="entry name" value="Acyltransf_2"/>
    <property type="match status" value="1"/>
</dbReference>
<keyword evidence="8" id="KW-1185">Reference proteome</keyword>
<keyword evidence="2" id="KW-0444">Lipid biosynthesis</keyword>
<evidence type="ECO:0000256" key="4">
    <source>
        <dbReference type="ARBA" id="ARBA00023098"/>
    </source>
</evidence>
<reference evidence="7 8" key="1">
    <citation type="submission" date="2018-12" db="EMBL/GenBank/DDBJ databases">
        <authorList>
            <person name="Feng G."/>
            <person name="Zhu H."/>
        </authorList>
    </citation>
    <scope>NUCLEOTIDE SEQUENCE [LARGE SCALE GENOMIC DNA]</scope>
    <source>
        <strain evidence="7 8">LMG 26000</strain>
    </source>
</reference>
<evidence type="ECO:0000313" key="7">
    <source>
        <dbReference type="EMBL" id="RSK46285.1"/>
    </source>
</evidence>
<keyword evidence="5" id="KW-0012">Acyltransferase</keyword>
<accession>A0A3R9MNE9</accession>
<proteinExistence type="predicted"/>
<evidence type="ECO:0000256" key="5">
    <source>
        <dbReference type="ARBA" id="ARBA00023315"/>
    </source>
</evidence>
<evidence type="ECO:0000313" key="8">
    <source>
        <dbReference type="Proteomes" id="UP000270291"/>
    </source>
</evidence>
<dbReference type="Gene3D" id="3.40.630.30">
    <property type="match status" value="1"/>
</dbReference>
<evidence type="ECO:0000256" key="1">
    <source>
        <dbReference type="ARBA" id="ARBA00005189"/>
    </source>
</evidence>
<keyword evidence="4" id="KW-0443">Lipid metabolism</keyword>
<evidence type="ECO:0000256" key="2">
    <source>
        <dbReference type="ARBA" id="ARBA00022516"/>
    </source>
</evidence>
<comment type="caution">
    <text evidence="7">The sequence shown here is derived from an EMBL/GenBank/DDBJ whole genome shotgun (WGS) entry which is preliminary data.</text>
</comment>
<sequence>MSMDLLSDSHSVFAGDFGRRSADLLRPLWQRLAQLRELQHLYERNRHLTGREFIGQLLHDLRITIDYDPAELRRIPVQGAFVAVANHPCGMLDGLVLLYVLGEVRPDFVAVANDVLAPLLANLPNQLALVSPEKNQARRNVPGVRRLLRHLHNDVPLGLFPAGEVAHRSAPFRPALDPDWNPTAGRLLEVARVPALPVWLSGQNSASFNLLGLVHPLLRTARLPAELLNKRGHTVRVRIGKPVAAAELGRLPAADRLAYLRARVYALGSPWEVAASTLFPALPPAAIVPELSAELLEADIDGLRPSRCLLRCRNWEVYVAKKAEIPHVMQEIGRLRELTFRREGEGTGRASDLDQYDEYYRHLFLYDRATRQLVGAYRVGRGRSILREFGKRGFYLHSLFRIRKELAPLLRESLELGRSFIRAEYQKQPQPLALLWKGIAEYIARHPEYRYLIGPVSISNRFSSASKAVMVAYLRAHFSDAALAPLVSPRKQFRYRPLDHPTQANVLQAGLHDLQDLQKLIAGLEPGGSGVPVLLRQYLKQNARIIGFNLDPRFSNCLDGFMVLDARELPARTHNLLSRYPDEPLPTA</sequence>
<dbReference type="PANTHER" id="PTHR37323:SF1">
    <property type="entry name" value="L-ORNITHINE N(ALPHA)-ACYLTRANSFERASE"/>
    <property type="match status" value="1"/>
</dbReference>
<evidence type="ECO:0000256" key="3">
    <source>
        <dbReference type="ARBA" id="ARBA00022679"/>
    </source>
</evidence>
<dbReference type="GO" id="GO:0016746">
    <property type="term" value="F:acyltransferase activity"/>
    <property type="evidence" value="ECO:0007669"/>
    <property type="project" value="UniProtKB-KW"/>
</dbReference>
<dbReference type="InterPro" id="IPR052351">
    <property type="entry name" value="Ornithine_N-alpha-AT"/>
</dbReference>
<dbReference type="GO" id="GO:0006629">
    <property type="term" value="P:lipid metabolic process"/>
    <property type="evidence" value="ECO:0007669"/>
    <property type="project" value="UniProtKB-KW"/>
</dbReference>
<name>A0A3R9MNE9_9BACT</name>
<comment type="pathway">
    <text evidence="1">Lipid metabolism.</text>
</comment>
<dbReference type="Proteomes" id="UP000270291">
    <property type="component" value="Unassembled WGS sequence"/>
</dbReference>
<dbReference type="OrthoDB" id="1113830at2"/>
<gene>
    <name evidence="7" type="ORF">EI293_03710</name>
</gene>
<dbReference type="AlphaFoldDB" id="A0A3R9MNE9"/>
<dbReference type="PANTHER" id="PTHR37323">
    <property type="entry name" value="GCN5-RELATED N-ACETYLTRANSFERASE"/>
    <property type="match status" value="1"/>
</dbReference>
<dbReference type="InterPro" id="IPR045746">
    <property type="entry name" value="ACT14924-like_Acyltransf_dom"/>
</dbReference>
<protein>
    <submittedName>
        <fullName evidence="7">GNAT family N-acetyltransferase</fullName>
    </submittedName>
</protein>
<keyword evidence="3 7" id="KW-0808">Transferase</keyword>
<dbReference type="InterPro" id="IPR016181">
    <property type="entry name" value="Acyl_CoA_acyltransferase"/>
</dbReference>
<dbReference type="EMBL" id="RWIU01000001">
    <property type="protein sequence ID" value="RSK46285.1"/>
    <property type="molecule type" value="Genomic_DNA"/>
</dbReference>
<dbReference type="Pfam" id="PF13444">
    <property type="entry name" value="Acetyltransf_5"/>
    <property type="match status" value="1"/>
</dbReference>
<evidence type="ECO:0000259" key="6">
    <source>
        <dbReference type="Pfam" id="PF19576"/>
    </source>
</evidence>
<feature type="domain" description="Putative acyltransferase ACT14924-like acyltransferase" evidence="6">
    <location>
        <begin position="41"/>
        <end position="265"/>
    </location>
</feature>